<accession>A0A6G6GMS0</accession>
<dbReference type="NCBIfam" id="TIGR04183">
    <property type="entry name" value="Por_Secre_tail"/>
    <property type="match status" value="1"/>
</dbReference>
<organism evidence="4 5">
    <name type="scientific">Rasiella rasia</name>
    <dbReference type="NCBI Taxonomy" id="2744027"/>
    <lineage>
        <taxon>Bacteria</taxon>
        <taxon>Pseudomonadati</taxon>
        <taxon>Bacteroidota</taxon>
        <taxon>Flavobacteriia</taxon>
        <taxon>Flavobacteriales</taxon>
        <taxon>Flavobacteriaceae</taxon>
        <taxon>Rasiella</taxon>
    </lineage>
</organism>
<dbReference type="InterPro" id="IPR013431">
    <property type="entry name" value="Delta_60_rpt"/>
</dbReference>
<dbReference type="RefSeq" id="WP_164679850.1">
    <property type="nucleotide sequence ID" value="NZ_CP049057.1"/>
</dbReference>
<protein>
    <submittedName>
        <fullName evidence="4">T9SS type A sorting domain-containing protein</fullName>
    </submittedName>
</protein>
<evidence type="ECO:0000256" key="1">
    <source>
        <dbReference type="ARBA" id="ARBA00022729"/>
    </source>
</evidence>
<dbReference type="KEGG" id="mgel:G5B37_09750"/>
<dbReference type="AlphaFoldDB" id="A0A6G6GMS0"/>
<dbReference type="InterPro" id="IPR026444">
    <property type="entry name" value="Secre_tail"/>
</dbReference>
<evidence type="ECO:0000256" key="2">
    <source>
        <dbReference type="SAM" id="SignalP"/>
    </source>
</evidence>
<keyword evidence="1 2" id="KW-0732">Signal</keyword>
<name>A0A6G6GMS0_9FLAO</name>
<evidence type="ECO:0000313" key="5">
    <source>
        <dbReference type="Proteomes" id="UP000505306"/>
    </source>
</evidence>
<evidence type="ECO:0000259" key="3">
    <source>
        <dbReference type="Pfam" id="PF18962"/>
    </source>
</evidence>
<dbReference type="Pfam" id="PF18962">
    <property type="entry name" value="Por_Secre_tail"/>
    <property type="match status" value="1"/>
</dbReference>
<dbReference type="Proteomes" id="UP000505306">
    <property type="component" value="Chromosome"/>
</dbReference>
<feature type="chain" id="PRO_5026130278" evidence="2">
    <location>
        <begin position="21"/>
        <end position="495"/>
    </location>
</feature>
<dbReference type="Gene3D" id="2.80.10.50">
    <property type="match status" value="2"/>
</dbReference>
<sequence>MKQIYYSISAILIFSISVFAQDGSYDASFGTNGTTTTDIPGDNEISVLVAENADGSLWAHAIASLNTTSTKILVRYSAAGVFDTSFGVDGVVSLPLNGSYTSLKALPDGSMLIGGVFNEDFVVLKYTINGVLDTTFGNNGIATIDFETDLVLSLFVNEDNTALIIGRYRTTNEEGISISKLLADGTIDPTYGSNGVANSTITTEDEFYTFQISRYSNGGFLVPFRLVDVNENSRIGFAKISENGSLDPSFGNNGVAVNQIALQSPFSVSAVIQENQGILGLINNRGLNPPIDSESFYIQLLPNGSLDTGFGNKGVREISHNTFSPLKVIRQENDRTLFIGREWSIDGGNYTILRSYTDGFIDPSFANQGRFIEPNLDAGEAIITEDGGIVGCAFTPLFNGPQNIVLFKLLNSPLGVEEENSKKILIAPNPTNDLISITCTNCDLIGSVFRIFDATGREVQTGIFELNNPLISVESLAAGLYYLSIEATRIKFLKK</sequence>
<dbReference type="EMBL" id="CP049057">
    <property type="protein sequence ID" value="QIE59838.1"/>
    <property type="molecule type" value="Genomic_DNA"/>
</dbReference>
<proteinExistence type="predicted"/>
<feature type="domain" description="Secretion system C-terminal sorting" evidence="3">
    <location>
        <begin position="427"/>
        <end position="495"/>
    </location>
</feature>
<reference evidence="4 5" key="1">
    <citation type="submission" date="2020-02" db="EMBL/GenBank/DDBJ databases">
        <title>Complete genome sequence of Flavobacteriaceae bacterium.</title>
        <authorList>
            <person name="Kim S.-J."/>
            <person name="Kim Y.-S."/>
            <person name="Kim K.-H."/>
        </authorList>
    </citation>
    <scope>NUCLEOTIDE SEQUENCE [LARGE SCALE GENOMIC DNA]</scope>
    <source>
        <strain evidence="4 5">RR4-40</strain>
    </source>
</reference>
<dbReference type="NCBIfam" id="TIGR02608">
    <property type="entry name" value="delta_60_rpt"/>
    <property type="match status" value="5"/>
</dbReference>
<gene>
    <name evidence="4" type="ORF">G5B37_09750</name>
</gene>
<dbReference type="Pfam" id="PF17164">
    <property type="entry name" value="DUF5122"/>
    <property type="match status" value="2"/>
</dbReference>
<keyword evidence="5" id="KW-1185">Reference proteome</keyword>
<evidence type="ECO:0000313" key="4">
    <source>
        <dbReference type="EMBL" id="QIE59838.1"/>
    </source>
</evidence>
<feature type="signal peptide" evidence="2">
    <location>
        <begin position="1"/>
        <end position="20"/>
    </location>
</feature>